<comment type="function">
    <text evidence="6">Chaperone protein involved in the assembly of the mitochondrial NADH:ubiquinone oxidoreductase complex (complex I). Participates in constructing the membrane arm of complex I.</text>
</comment>
<organism evidence="10 11">
    <name type="scientific">Muraenolepis orangiensis</name>
    <name type="common">Patagonian moray cod</name>
    <dbReference type="NCBI Taxonomy" id="630683"/>
    <lineage>
        <taxon>Eukaryota</taxon>
        <taxon>Metazoa</taxon>
        <taxon>Chordata</taxon>
        <taxon>Craniata</taxon>
        <taxon>Vertebrata</taxon>
        <taxon>Euteleostomi</taxon>
        <taxon>Actinopterygii</taxon>
        <taxon>Neopterygii</taxon>
        <taxon>Teleostei</taxon>
        <taxon>Neoteleostei</taxon>
        <taxon>Acanthomorphata</taxon>
        <taxon>Zeiogadaria</taxon>
        <taxon>Gadariae</taxon>
        <taxon>Gadiformes</taxon>
        <taxon>Muraenolepidoidei</taxon>
        <taxon>Muraenolepididae</taxon>
        <taxon>Muraenolepis</taxon>
    </lineage>
</organism>
<keyword evidence="4" id="KW-1133">Transmembrane helix</keyword>
<proteinExistence type="inferred from homology"/>
<comment type="similarity">
    <text evidence="2">Belongs to the Tim17/Tim22/Tim23 family.</text>
</comment>
<dbReference type="PANTHER" id="PTHR13002:SF1">
    <property type="entry name" value="COMPLEX I ASSEMBLY FACTOR TIMMDC1, MITOCHONDRIAL"/>
    <property type="match status" value="1"/>
</dbReference>
<dbReference type="GO" id="GO:0005739">
    <property type="term" value="C:mitochondrion"/>
    <property type="evidence" value="ECO:0007669"/>
    <property type="project" value="TreeGrafter"/>
</dbReference>
<keyword evidence="3" id="KW-0812">Transmembrane</keyword>
<protein>
    <recommendedName>
        <fullName evidence="7">Complex I assembly factor TIMMDC1, mitochondrial</fullName>
    </recommendedName>
    <alternativeName>
        <fullName evidence="8">Translocase of inner mitochondrial membrane domain-containing protein 1</fullName>
    </alternativeName>
</protein>
<dbReference type="GO" id="GO:0032981">
    <property type="term" value="P:mitochondrial respiratory chain complex I assembly"/>
    <property type="evidence" value="ECO:0007669"/>
    <property type="project" value="InterPro"/>
</dbReference>
<comment type="caution">
    <text evidence="10">The sequence shown here is derived from an EMBL/GenBank/DDBJ whole genome shotgun (WGS) entry which is preliminary data.</text>
</comment>
<evidence type="ECO:0000256" key="9">
    <source>
        <dbReference type="SAM" id="MobiDB-lite"/>
    </source>
</evidence>
<feature type="compositionally biased region" description="Low complexity" evidence="9">
    <location>
        <begin position="60"/>
        <end position="85"/>
    </location>
</feature>
<evidence type="ECO:0000313" key="10">
    <source>
        <dbReference type="EMBL" id="KAJ3584801.1"/>
    </source>
</evidence>
<dbReference type="InterPro" id="IPR055299">
    <property type="entry name" value="TIMMDC1"/>
</dbReference>
<comment type="subcellular location">
    <subcellularLocation>
        <location evidence="1">Membrane</location>
        <topology evidence="1">Multi-pass membrane protein</topology>
    </subcellularLocation>
</comment>
<evidence type="ECO:0000256" key="2">
    <source>
        <dbReference type="ARBA" id="ARBA00008444"/>
    </source>
</evidence>
<feature type="region of interest" description="Disordered" evidence="9">
    <location>
        <begin position="60"/>
        <end position="105"/>
    </location>
</feature>
<dbReference type="EMBL" id="JANIIK010000119">
    <property type="protein sequence ID" value="KAJ3584801.1"/>
    <property type="molecule type" value="Genomic_DNA"/>
</dbReference>
<evidence type="ECO:0000256" key="3">
    <source>
        <dbReference type="ARBA" id="ARBA00022692"/>
    </source>
</evidence>
<evidence type="ECO:0000256" key="7">
    <source>
        <dbReference type="ARBA" id="ARBA00040778"/>
    </source>
</evidence>
<accession>A0A9Q0I5Y1</accession>
<reference evidence="10" key="1">
    <citation type="submission" date="2022-07" db="EMBL/GenBank/DDBJ databases">
        <title>Chromosome-level genome of Muraenolepis orangiensis.</title>
        <authorList>
            <person name="Kim J."/>
        </authorList>
    </citation>
    <scope>NUCLEOTIDE SEQUENCE</scope>
    <source>
        <strain evidence="10">KU_S4_2022</strain>
        <tissue evidence="10">Muscle</tissue>
    </source>
</reference>
<keyword evidence="5" id="KW-0472">Membrane</keyword>
<evidence type="ECO:0000256" key="4">
    <source>
        <dbReference type="ARBA" id="ARBA00022989"/>
    </source>
</evidence>
<dbReference type="Proteomes" id="UP001148018">
    <property type="component" value="Unassembled WGS sequence"/>
</dbReference>
<evidence type="ECO:0000256" key="5">
    <source>
        <dbReference type="ARBA" id="ARBA00023136"/>
    </source>
</evidence>
<dbReference type="AlphaFoldDB" id="A0A9Q0I5Y1"/>
<keyword evidence="11" id="KW-1185">Reference proteome</keyword>
<evidence type="ECO:0000256" key="8">
    <source>
        <dbReference type="ARBA" id="ARBA00041344"/>
    </source>
</evidence>
<name>A0A9Q0I5Y1_9TELE</name>
<evidence type="ECO:0000313" key="11">
    <source>
        <dbReference type="Proteomes" id="UP001148018"/>
    </source>
</evidence>
<evidence type="ECO:0000256" key="6">
    <source>
        <dbReference type="ARBA" id="ARBA00037236"/>
    </source>
</evidence>
<dbReference type="PANTHER" id="PTHR13002">
    <property type="entry name" value="C3ORF1 PROTEIN-RELATED"/>
    <property type="match status" value="1"/>
</dbReference>
<evidence type="ECO:0000256" key="1">
    <source>
        <dbReference type="ARBA" id="ARBA00004141"/>
    </source>
</evidence>
<dbReference type="GO" id="GO:0016020">
    <property type="term" value="C:membrane"/>
    <property type="evidence" value="ECO:0007669"/>
    <property type="project" value="UniProtKB-SubCell"/>
</dbReference>
<sequence>MDPRQAGVGPASPRRRADSGPQGALSTGLLRGLFQGAGPRPPSFCSLLLPGVHAADAASAQPAQTASSSSSSDYSSSSSYYTPTPGSVPSGSTLPANLGRPEFPDTGWDRIKDLFGREGSRGLSEELSSVLKSGLAGALVGLIHGGLPAARHARQRYIQLSQAELYTSRVDAVRSSHNAAVRGFVRYGWRWSWRVAAFVTLFNHYAAAGALTGGLFRLNLGLRGLVAGALIGSHLRPPGAFDVCEPPSARSWARLPAGALVVAMQTVAGESTRERKRRERAELYQLKLQEWSARLQLTDELISDLSVDTEDNQDLLRIQQLLDLPRNEGPVVDA</sequence>
<dbReference type="OrthoDB" id="5826189at2759"/>
<feature type="region of interest" description="Disordered" evidence="9">
    <location>
        <begin position="1"/>
        <end position="34"/>
    </location>
</feature>
<gene>
    <name evidence="10" type="ORF">NHX12_015296</name>
</gene>